<comment type="caution">
    <text evidence="7">The sequence shown here is derived from an EMBL/GenBank/DDBJ whole genome shotgun (WGS) entry which is preliminary data.</text>
</comment>
<organism evidence="7 8">
    <name type="scientific">Oceanospirillum linum</name>
    <dbReference type="NCBI Taxonomy" id="966"/>
    <lineage>
        <taxon>Bacteria</taxon>
        <taxon>Pseudomonadati</taxon>
        <taxon>Pseudomonadota</taxon>
        <taxon>Gammaproteobacteria</taxon>
        <taxon>Oceanospirillales</taxon>
        <taxon>Oceanospirillaceae</taxon>
        <taxon>Oceanospirillum</taxon>
    </lineage>
</organism>
<evidence type="ECO:0000259" key="6">
    <source>
        <dbReference type="Pfam" id="PF00149"/>
    </source>
</evidence>
<dbReference type="PANTHER" id="PTHR40942:SF4">
    <property type="entry name" value="CYTOCHROME C5"/>
    <property type="match status" value="1"/>
</dbReference>
<dbReference type="NCBIfam" id="NF001204">
    <property type="entry name" value="PRK00166.1"/>
    <property type="match status" value="1"/>
</dbReference>
<dbReference type="PANTHER" id="PTHR40942">
    <property type="match status" value="1"/>
</dbReference>
<dbReference type="Pfam" id="PF00149">
    <property type="entry name" value="Metallophos"/>
    <property type="match status" value="1"/>
</dbReference>
<dbReference type="EMBL" id="MTSD02000001">
    <property type="protein sequence ID" value="OOV88473.1"/>
    <property type="molecule type" value="Genomic_DNA"/>
</dbReference>
<dbReference type="NCBIfam" id="TIGR00668">
    <property type="entry name" value="apaH"/>
    <property type="match status" value="1"/>
</dbReference>
<evidence type="ECO:0000256" key="1">
    <source>
        <dbReference type="ARBA" id="ARBA00003413"/>
    </source>
</evidence>
<dbReference type="InterPro" id="IPR029052">
    <property type="entry name" value="Metallo-depent_PP-like"/>
</dbReference>
<name>A0A1T1HF66_OCELI</name>
<feature type="domain" description="Calcineurin-like phosphoesterase" evidence="6">
    <location>
        <begin position="4"/>
        <end position="134"/>
    </location>
</feature>
<comment type="catalytic activity">
    <reaction evidence="4 5">
        <text>P(1),P(4)-bis(5'-adenosyl) tetraphosphate + H2O = 2 ADP + 2 H(+)</text>
        <dbReference type="Rhea" id="RHEA:24252"/>
        <dbReference type="ChEBI" id="CHEBI:15377"/>
        <dbReference type="ChEBI" id="CHEBI:15378"/>
        <dbReference type="ChEBI" id="CHEBI:58141"/>
        <dbReference type="ChEBI" id="CHEBI:456216"/>
        <dbReference type="EC" id="3.6.1.41"/>
    </reaction>
</comment>
<dbReference type="Gene3D" id="3.60.21.10">
    <property type="match status" value="1"/>
</dbReference>
<dbReference type="RefSeq" id="WP_077242910.1">
    <property type="nucleotide sequence ID" value="NZ_FXTS01000001.1"/>
</dbReference>
<dbReference type="GO" id="GO:0008803">
    <property type="term" value="F:bis(5'-nucleosyl)-tetraphosphatase (symmetrical) activity"/>
    <property type="evidence" value="ECO:0007669"/>
    <property type="project" value="UniProtKB-UniRule"/>
</dbReference>
<evidence type="ECO:0000256" key="3">
    <source>
        <dbReference type="ARBA" id="ARBA00022801"/>
    </source>
</evidence>
<keyword evidence="8" id="KW-1185">Reference proteome</keyword>
<evidence type="ECO:0000256" key="2">
    <source>
        <dbReference type="ARBA" id="ARBA00005419"/>
    </source>
</evidence>
<reference evidence="7" key="1">
    <citation type="submission" date="2017-02" db="EMBL/GenBank/DDBJ databases">
        <title>Draft Genome Sequence of the Salt Water Bacterium Oceanospirillum linum ATCC 11336.</title>
        <authorList>
            <person name="Trachtenberg A.M."/>
            <person name="Carney J.G."/>
            <person name="Linnane J.D."/>
            <person name="Rheaume B.A."/>
            <person name="Pitts N.L."/>
            <person name="Mykles D.L."/>
            <person name="Maclea K.S."/>
        </authorList>
    </citation>
    <scope>NUCLEOTIDE SEQUENCE [LARGE SCALE GENOMIC DNA]</scope>
    <source>
        <strain evidence="7">ATCC 11336</strain>
    </source>
</reference>
<comment type="similarity">
    <text evidence="2 5">Belongs to the Ap4A hydrolase family.</text>
</comment>
<evidence type="ECO:0000256" key="5">
    <source>
        <dbReference type="HAMAP-Rule" id="MF_00199"/>
    </source>
</evidence>
<comment type="function">
    <text evidence="1 5">Hydrolyzes diadenosine 5',5'''-P1,P4-tetraphosphate to yield ADP.</text>
</comment>
<dbReference type="STRING" id="966.BTA35_0202920"/>
<evidence type="ECO:0000313" key="7">
    <source>
        <dbReference type="EMBL" id="OOV88473.1"/>
    </source>
</evidence>
<dbReference type="AlphaFoldDB" id="A0A1T1HF66"/>
<dbReference type="CDD" id="cd07422">
    <property type="entry name" value="MPP_ApaH"/>
    <property type="match status" value="1"/>
</dbReference>
<dbReference type="InterPro" id="IPR004617">
    <property type="entry name" value="ApaH"/>
</dbReference>
<keyword evidence="3 5" id="KW-0378">Hydrolase</keyword>
<sequence>MGTYAVGDLQGCFSELMQLLEAVSFNPEKDQLWLAGDLVNRGPESLEVLRFASGMGDRVRCVLGNHDLHLLAVAYSGARLKRSDTLQKVLDAPDRERLLDWLRHQPLFHYDQKLGFVMSHAGIPPIWDLQQALSYAGEVEAVLQGDAYRNYFENMYGNKPSKWSDSLSGVDRLRVITNYFTRMRFCTVKGKLDFDSKEGLDQCPKGYAPWFSYPRQVKEKIIFGHWAALEGDVDAHGIYGLDTGCVWGGRLTALHLESGERTSVNSLQKPIYQ</sequence>
<gene>
    <name evidence="5" type="primary">apaH</name>
    <name evidence="7" type="ORF">BTA35_0202920</name>
</gene>
<dbReference type="EC" id="3.6.1.41" evidence="5"/>
<evidence type="ECO:0000313" key="8">
    <source>
        <dbReference type="Proteomes" id="UP000190064"/>
    </source>
</evidence>
<dbReference type="PIRSF" id="PIRSF000903">
    <property type="entry name" value="B5n-ttraPtase_sm"/>
    <property type="match status" value="1"/>
</dbReference>
<dbReference type="Proteomes" id="UP000190064">
    <property type="component" value="Unassembled WGS sequence"/>
</dbReference>
<accession>A0A1T1HF66</accession>
<dbReference type="HAMAP" id="MF_00199">
    <property type="entry name" value="ApaH"/>
    <property type="match status" value="1"/>
</dbReference>
<dbReference type="InterPro" id="IPR004843">
    <property type="entry name" value="Calcineurin-like_PHP"/>
</dbReference>
<protein>
    <recommendedName>
        <fullName evidence="5">Bis(5'-nucleosyl)-tetraphosphatase, symmetrical</fullName>
        <ecNumber evidence="5">3.6.1.41</ecNumber>
    </recommendedName>
    <alternativeName>
        <fullName evidence="5">Ap4A hydrolase</fullName>
    </alternativeName>
    <alternativeName>
        <fullName evidence="5">Diadenosine 5',5'''-P1,P4-tetraphosphate pyrophosphohydrolase</fullName>
    </alternativeName>
    <alternativeName>
        <fullName evidence="5">Diadenosine tetraphosphatase</fullName>
    </alternativeName>
</protein>
<evidence type="ECO:0000256" key="4">
    <source>
        <dbReference type="ARBA" id="ARBA00049417"/>
    </source>
</evidence>
<proteinExistence type="inferred from homology"/>
<dbReference type="SUPFAM" id="SSF56300">
    <property type="entry name" value="Metallo-dependent phosphatases"/>
    <property type="match status" value="1"/>
</dbReference>